<proteinExistence type="predicted"/>
<protein>
    <submittedName>
        <fullName evidence="1">Uncharacterized protein</fullName>
    </submittedName>
</protein>
<dbReference type="Proteomes" id="UP000185109">
    <property type="component" value="Chromosome"/>
</dbReference>
<sequence length="50" mass="5384">MSFPDQCFGVSMFETRIVNGNAFYPGIAIPYLSWQQDETVAALVVGANGA</sequence>
<dbReference type="EMBL" id="CP017241">
    <property type="protein sequence ID" value="APO75252.1"/>
    <property type="molecule type" value="Genomic_DNA"/>
</dbReference>
<reference evidence="1 2" key="1">
    <citation type="submission" date="2016-09" db="EMBL/GenBank/DDBJ databases">
        <title>The complete genome sequences of Rhizobium gallicum, symbiovars gallicum and phaseoli, symbionts associated to common bean (Phaseolus vulgaris).</title>
        <authorList>
            <person name="Bustos P."/>
            <person name="Santamaria R.I."/>
            <person name="Perez-Carrascal O.M."/>
            <person name="Juarez S."/>
            <person name="Lozano L."/>
            <person name="Martinez-Flores I."/>
            <person name="Martinez-Romero E."/>
            <person name="Cevallos M."/>
            <person name="Romero D."/>
            <person name="Davila G."/>
            <person name="Gonzalez V."/>
        </authorList>
    </citation>
    <scope>NUCLEOTIDE SEQUENCE [LARGE SCALE GENOMIC DNA]</scope>
    <source>
        <strain evidence="1 2">8C-3</strain>
    </source>
</reference>
<organism evidence="1 2">
    <name type="scientific">Rhizobium etli 8C-3</name>
    <dbReference type="NCBI Taxonomy" id="538025"/>
    <lineage>
        <taxon>Bacteria</taxon>
        <taxon>Pseudomonadati</taxon>
        <taxon>Pseudomonadota</taxon>
        <taxon>Alphaproteobacteria</taxon>
        <taxon>Hyphomicrobiales</taxon>
        <taxon>Rhizobiaceae</taxon>
        <taxon>Rhizobium/Agrobacterium group</taxon>
        <taxon>Rhizobium</taxon>
    </lineage>
</organism>
<accession>A0A1L5P540</accession>
<dbReference type="AlphaFoldDB" id="A0A1L5P540"/>
<evidence type="ECO:0000313" key="2">
    <source>
        <dbReference type="Proteomes" id="UP000185109"/>
    </source>
</evidence>
<name>A0A1L5P540_RHIET</name>
<gene>
    <name evidence="1" type="ORF">AM571_CH02443</name>
</gene>
<evidence type="ECO:0000313" key="1">
    <source>
        <dbReference type="EMBL" id="APO75252.1"/>
    </source>
</evidence>